<evidence type="ECO:0000313" key="10">
    <source>
        <dbReference type="EMBL" id="SEQ98961.1"/>
    </source>
</evidence>
<keyword evidence="6 7" id="KW-0472">Membrane</keyword>
<feature type="region of interest" description="Disordered" evidence="8">
    <location>
        <begin position="1"/>
        <end position="28"/>
    </location>
</feature>
<dbReference type="GO" id="GO:0055085">
    <property type="term" value="P:transmembrane transport"/>
    <property type="evidence" value="ECO:0007669"/>
    <property type="project" value="InterPro"/>
</dbReference>
<evidence type="ECO:0000256" key="7">
    <source>
        <dbReference type="RuleBase" id="RU363032"/>
    </source>
</evidence>
<evidence type="ECO:0000256" key="2">
    <source>
        <dbReference type="ARBA" id="ARBA00022448"/>
    </source>
</evidence>
<dbReference type="Pfam" id="PF00528">
    <property type="entry name" value="BPD_transp_1"/>
    <property type="match status" value="1"/>
</dbReference>
<dbReference type="EMBL" id="FOFA01000007">
    <property type="protein sequence ID" value="SEQ98961.1"/>
    <property type="molecule type" value="Genomic_DNA"/>
</dbReference>
<dbReference type="Proteomes" id="UP000198504">
    <property type="component" value="Unassembled WGS sequence"/>
</dbReference>
<dbReference type="InterPro" id="IPR051393">
    <property type="entry name" value="ABC_transporter_permease"/>
</dbReference>
<evidence type="ECO:0000256" key="5">
    <source>
        <dbReference type="ARBA" id="ARBA00022989"/>
    </source>
</evidence>
<evidence type="ECO:0000256" key="1">
    <source>
        <dbReference type="ARBA" id="ARBA00004651"/>
    </source>
</evidence>
<evidence type="ECO:0000259" key="9">
    <source>
        <dbReference type="PROSITE" id="PS50928"/>
    </source>
</evidence>
<feature type="transmembrane region" description="Helical" evidence="7">
    <location>
        <begin position="293"/>
        <end position="313"/>
    </location>
</feature>
<dbReference type="InterPro" id="IPR035906">
    <property type="entry name" value="MetI-like_sf"/>
</dbReference>
<feature type="transmembrane region" description="Helical" evidence="7">
    <location>
        <begin position="37"/>
        <end position="57"/>
    </location>
</feature>
<dbReference type="InterPro" id="IPR000515">
    <property type="entry name" value="MetI-like"/>
</dbReference>
<accession>A0A1H9KIJ0</accession>
<evidence type="ECO:0000256" key="4">
    <source>
        <dbReference type="ARBA" id="ARBA00022692"/>
    </source>
</evidence>
<evidence type="ECO:0000313" key="11">
    <source>
        <dbReference type="Proteomes" id="UP000198504"/>
    </source>
</evidence>
<evidence type="ECO:0000256" key="8">
    <source>
        <dbReference type="SAM" id="MobiDB-lite"/>
    </source>
</evidence>
<feature type="transmembrane region" description="Helical" evidence="7">
    <location>
        <begin position="229"/>
        <end position="251"/>
    </location>
</feature>
<dbReference type="PANTHER" id="PTHR30193">
    <property type="entry name" value="ABC TRANSPORTER PERMEASE PROTEIN"/>
    <property type="match status" value="1"/>
</dbReference>
<sequence length="320" mass="34006">MSAALRTPEDVVPGPDGPAATRPDAGRRARSREGWGALVYLLPALVVFAAFFFFPLARSVYLSFQRSDLFGRPSGFVGFEHYADLFTDPGFGKTLLVTFGFVVLTVVPSMLVGLVLALLLSNRIRGVRFFRTAFALPFAFSVATAAVVFGVMLNPATGVVNGLLSYLGAGPVGWLTEPTTALLSVAITSVWMQVGYNLLVLSAGLGAVPDDVLEAARLDGASGLRLQTGVVLPLISPQLFFLAVTGTVQALQSFGQIHILTRGGPDRSTQTLVYSIYDVAFANNNSNFGAGSAQAIVLLVVVLAITAFQFGFLQRKVFYA</sequence>
<name>A0A1H9KIJ0_9ACTN</name>
<gene>
    <name evidence="10" type="ORF">SAMN05421756_107235</name>
</gene>
<dbReference type="CDD" id="cd06261">
    <property type="entry name" value="TM_PBP2"/>
    <property type="match status" value="1"/>
</dbReference>
<keyword evidence="4 7" id="KW-0812">Transmembrane</keyword>
<feature type="transmembrane region" description="Helical" evidence="7">
    <location>
        <begin position="132"/>
        <end position="153"/>
    </location>
</feature>
<keyword evidence="5 7" id="KW-1133">Transmembrane helix</keyword>
<proteinExistence type="inferred from homology"/>
<keyword evidence="11" id="KW-1185">Reference proteome</keyword>
<dbReference type="PANTHER" id="PTHR30193:SF37">
    <property type="entry name" value="INNER MEMBRANE ABC TRANSPORTER PERMEASE PROTEIN YCJO"/>
    <property type="match status" value="1"/>
</dbReference>
<dbReference type="Gene3D" id="1.10.3720.10">
    <property type="entry name" value="MetI-like"/>
    <property type="match status" value="1"/>
</dbReference>
<feature type="domain" description="ABC transmembrane type-1" evidence="9">
    <location>
        <begin position="95"/>
        <end position="309"/>
    </location>
</feature>
<protein>
    <submittedName>
        <fullName evidence="10">sn-glycerol 3-phosphate transport system permease protein</fullName>
    </submittedName>
</protein>
<comment type="similarity">
    <text evidence="7">Belongs to the binding-protein-dependent transport system permease family.</text>
</comment>
<dbReference type="GO" id="GO:0005886">
    <property type="term" value="C:plasma membrane"/>
    <property type="evidence" value="ECO:0007669"/>
    <property type="project" value="UniProtKB-SubCell"/>
</dbReference>
<feature type="transmembrane region" description="Helical" evidence="7">
    <location>
        <begin position="95"/>
        <end position="120"/>
    </location>
</feature>
<evidence type="ECO:0000256" key="6">
    <source>
        <dbReference type="ARBA" id="ARBA00023136"/>
    </source>
</evidence>
<evidence type="ECO:0000256" key="3">
    <source>
        <dbReference type="ARBA" id="ARBA00022475"/>
    </source>
</evidence>
<organism evidence="10 11">
    <name type="scientific">Microlunatus flavus</name>
    <dbReference type="NCBI Taxonomy" id="1036181"/>
    <lineage>
        <taxon>Bacteria</taxon>
        <taxon>Bacillati</taxon>
        <taxon>Actinomycetota</taxon>
        <taxon>Actinomycetes</taxon>
        <taxon>Propionibacteriales</taxon>
        <taxon>Propionibacteriaceae</taxon>
        <taxon>Microlunatus</taxon>
    </lineage>
</organism>
<feature type="transmembrane region" description="Helical" evidence="7">
    <location>
        <begin position="181"/>
        <end position="208"/>
    </location>
</feature>
<keyword evidence="3" id="KW-1003">Cell membrane</keyword>
<dbReference type="SUPFAM" id="SSF161098">
    <property type="entry name" value="MetI-like"/>
    <property type="match status" value="1"/>
</dbReference>
<dbReference type="PROSITE" id="PS50928">
    <property type="entry name" value="ABC_TM1"/>
    <property type="match status" value="1"/>
</dbReference>
<dbReference type="RefSeq" id="WP_232506453.1">
    <property type="nucleotide sequence ID" value="NZ_FOFA01000007.1"/>
</dbReference>
<dbReference type="AlphaFoldDB" id="A0A1H9KIJ0"/>
<comment type="subcellular location">
    <subcellularLocation>
        <location evidence="1 7">Cell membrane</location>
        <topology evidence="1 7">Multi-pass membrane protein</topology>
    </subcellularLocation>
</comment>
<dbReference type="STRING" id="1036181.SAMN05421756_107235"/>
<reference evidence="11" key="1">
    <citation type="submission" date="2016-10" db="EMBL/GenBank/DDBJ databases">
        <authorList>
            <person name="Varghese N."/>
            <person name="Submissions S."/>
        </authorList>
    </citation>
    <scope>NUCLEOTIDE SEQUENCE [LARGE SCALE GENOMIC DNA]</scope>
    <source>
        <strain evidence="11">CGMCC 4.6856</strain>
    </source>
</reference>
<keyword evidence="2 7" id="KW-0813">Transport</keyword>